<dbReference type="RefSeq" id="WP_149832084.1">
    <property type="nucleotide sequence ID" value="NZ_VUNZ01000001.1"/>
</dbReference>
<gene>
    <name evidence="1" type="ORF">FW780_02705</name>
</gene>
<name>A0A5B2U9M8_9FLAO</name>
<sequence>MNVNPYFLESEDNNSSRHMQGKRRLANYDGCRYDLKDILPMLFEVFQIARERTNDALKQFKPEARSGNLEPNILQSCFAEELFSRFKLQASFGKYFRITLRAKGYIILFKKFSNTGKPMNIKTKNVQNISNQKQTLSLFAMEDSDYQDEPILFFGYKKDRLNQIVDPQLIYLDEGVIRFAIHQSEITIPLTQPKEINKPQLREENKPRIKKSN</sequence>
<accession>A0A5B2U9M8</accession>
<dbReference type="OrthoDB" id="1050449at2"/>
<dbReference type="AlphaFoldDB" id="A0A5B2U9M8"/>
<reference evidence="1 2" key="1">
    <citation type="journal article" date="2015" name="Int. J. Syst. Evol. Microbiol.">
        <title>Chryseobacterium sediminis sp. nov., isolated from a river sediment.</title>
        <authorList>
            <person name="Kampfer P."/>
            <person name="Busse H.J."/>
            <person name="McInroy J.A."/>
            <person name="Glaeser S.P."/>
        </authorList>
    </citation>
    <scope>NUCLEOTIDE SEQUENCE [LARGE SCALE GENOMIC DNA]</scope>
    <source>
        <strain evidence="1 2">IMT-174</strain>
    </source>
</reference>
<dbReference type="Proteomes" id="UP000323082">
    <property type="component" value="Unassembled WGS sequence"/>
</dbReference>
<dbReference type="EMBL" id="VUNZ01000001">
    <property type="protein sequence ID" value="KAA2223133.1"/>
    <property type="molecule type" value="Genomic_DNA"/>
</dbReference>
<evidence type="ECO:0000313" key="1">
    <source>
        <dbReference type="EMBL" id="KAA2223133.1"/>
    </source>
</evidence>
<organism evidence="1 2">
    <name type="scientific">Chryseobacterium sediminis</name>
    <dbReference type="NCBI Taxonomy" id="1679494"/>
    <lineage>
        <taxon>Bacteria</taxon>
        <taxon>Pseudomonadati</taxon>
        <taxon>Bacteroidota</taxon>
        <taxon>Flavobacteriia</taxon>
        <taxon>Flavobacteriales</taxon>
        <taxon>Weeksellaceae</taxon>
        <taxon>Chryseobacterium group</taxon>
        <taxon>Chryseobacterium</taxon>
    </lineage>
</organism>
<comment type="caution">
    <text evidence="1">The sequence shown here is derived from an EMBL/GenBank/DDBJ whole genome shotgun (WGS) entry which is preliminary data.</text>
</comment>
<proteinExistence type="predicted"/>
<evidence type="ECO:0000313" key="2">
    <source>
        <dbReference type="Proteomes" id="UP000323082"/>
    </source>
</evidence>
<protein>
    <submittedName>
        <fullName evidence="1">Uncharacterized protein</fullName>
    </submittedName>
</protein>